<feature type="binding site" evidence="6">
    <location>
        <position position="82"/>
    </location>
    <ligand>
        <name>8-oxoguanine</name>
        <dbReference type="ChEBI" id="CHEBI:52617"/>
    </ligand>
</feature>
<dbReference type="InterPro" id="IPR016544">
    <property type="entry name" value="AGOG"/>
</dbReference>
<evidence type="ECO:0000313" key="7">
    <source>
        <dbReference type="EMBL" id="KUH32770.1"/>
    </source>
</evidence>
<dbReference type="Gene3D" id="1.10.340.30">
    <property type="entry name" value="Hypothetical protein, domain 2"/>
    <property type="match status" value="1"/>
</dbReference>
<evidence type="ECO:0000256" key="2">
    <source>
        <dbReference type="ARBA" id="ARBA00022769"/>
    </source>
</evidence>
<evidence type="ECO:0000313" key="8">
    <source>
        <dbReference type="Proteomes" id="UP000053462"/>
    </source>
</evidence>
<proteinExistence type="inferred from homology"/>
<keyword evidence="3 6" id="KW-0378">Hydrolase</keyword>
<dbReference type="InterPro" id="IPR011257">
    <property type="entry name" value="DNA_glycosylase"/>
</dbReference>
<dbReference type="AlphaFoldDB" id="A0A100XX61"/>
<protein>
    <recommendedName>
        <fullName evidence="6">N-glycosylase/DNA lyase</fullName>
    </recommendedName>
    <alternativeName>
        <fullName evidence="6">8-oxoguanine DNA glycosylase</fullName>
        <ecNumber evidence="6">3.2.2.-</ecNumber>
    </alternativeName>
    <alternativeName>
        <fullName evidence="6">AGOG</fullName>
    </alternativeName>
    <alternativeName>
        <fullName evidence="6">DNA-(apurinic or apyrimidinic site) lyase</fullName>
        <shortName evidence="6">AP lyase</shortName>
        <ecNumber evidence="6">4.2.99.18</ecNumber>
    </alternativeName>
</protein>
<dbReference type="NCBIfam" id="NF009785">
    <property type="entry name" value="PRK13280.1-2"/>
    <property type="match status" value="1"/>
</dbReference>
<keyword evidence="8" id="KW-1185">Reference proteome</keyword>
<dbReference type="STRING" id="227598.APY94_08265"/>
<name>A0A100XX61_9EURY</name>
<evidence type="ECO:0000256" key="5">
    <source>
        <dbReference type="ARBA" id="ARBA00023239"/>
    </source>
</evidence>
<dbReference type="SUPFAM" id="SSF48150">
    <property type="entry name" value="DNA-glycosylase"/>
    <property type="match status" value="1"/>
</dbReference>
<keyword evidence="5 6" id="KW-0456">Lyase</keyword>
<dbReference type="RefSeq" id="WP_058939180.1">
    <property type="nucleotide sequence ID" value="NZ_LLYW01000029.1"/>
</dbReference>
<feature type="binding site" evidence="6">
    <location>
        <position position="71"/>
    </location>
    <ligand>
        <name>8-oxoguanine</name>
        <dbReference type="ChEBI" id="CHEBI:52617"/>
    </ligand>
</feature>
<dbReference type="Pfam" id="PF09171">
    <property type="entry name" value="AGOG"/>
    <property type="match status" value="1"/>
</dbReference>
<feature type="active site" description="Schiff-base intermediate with DNA" evidence="6">
    <location>
        <position position="164"/>
    </location>
</feature>
<feature type="active site" evidence="6">
    <location>
        <position position="196"/>
    </location>
</feature>
<organism evidence="7 8">
    <name type="scientific">Thermococcus celericrescens</name>
    <dbReference type="NCBI Taxonomy" id="227598"/>
    <lineage>
        <taxon>Archaea</taxon>
        <taxon>Methanobacteriati</taxon>
        <taxon>Methanobacteriota</taxon>
        <taxon>Thermococci</taxon>
        <taxon>Thermococcales</taxon>
        <taxon>Thermococcaceae</taxon>
        <taxon>Thermococcus</taxon>
    </lineage>
</organism>
<feature type="binding site" evidence="6">
    <location>
        <position position="168"/>
    </location>
    <ligand>
        <name>8-oxoguanine</name>
        <dbReference type="ChEBI" id="CHEBI:52617"/>
    </ligand>
</feature>
<gene>
    <name evidence="7" type="ORF">APY94_08265</name>
</gene>
<comment type="caution">
    <text evidence="6">Lacks conserved residue(s) required for the propagation of feature annotation.</text>
</comment>
<feature type="binding site" evidence="6">
    <location>
        <position position="43"/>
    </location>
    <ligand>
        <name>8-oxoguanine</name>
        <dbReference type="ChEBI" id="CHEBI:52617"/>
    </ligand>
</feature>
<comment type="domain">
    <text evidence="6">Contains two alpha-helical subdomains, with the 8-oxoguanine binding site located in a cleft at their interface. Contains a helix-hairpin-helix (HhH) structural motif and a Gly/Pro-rich sequence followed by a conserved Asp (HhH-GPD motif).</text>
</comment>
<reference evidence="7 8" key="1">
    <citation type="submission" date="2015-10" db="EMBL/GenBank/DDBJ databases">
        <title>Draft genome sequence of Thermococcus celericrescens strain DSM 17994.</title>
        <authorList>
            <person name="Hong S.-J."/>
            <person name="Park C.-E."/>
            <person name="Shin J.-H."/>
        </authorList>
    </citation>
    <scope>NUCLEOTIDE SEQUENCE [LARGE SCALE GENOMIC DNA]</scope>
    <source>
        <strain evidence="7 8">DSM 17994</strain>
    </source>
</reference>
<evidence type="ECO:0000256" key="6">
    <source>
        <dbReference type="HAMAP-Rule" id="MF_01168"/>
    </source>
</evidence>
<evidence type="ECO:0000256" key="3">
    <source>
        <dbReference type="ARBA" id="ARBA00022801"/>
    </source>
</evidence>
<keyword evidence="1 6" id="KW-0227">DNA damage</keyword>
<keyword evidence="2 6" id="KW-0228">DNA excision</keyword>
<dbReference type="OrthoDB" id="15106at2157"/>
<evidence type="ECO:0000256" key="1">
    <source>
        <dbReference type="ARBA" id="ARBA00022763"/>
    </source>
</evidence>
<dbReference type="EMBL" id="LLYW01000029">
    <property type="protein sequence ID" value="KUH32770.1"/>
    <property type="molecule type" value="Genomic_DNA"/>
</dbReference>
<comment type="function">
    <text evidence="6">DNA repair enzyme that is part of the base excision repair (BER) pathway; protects from oxidative damage by removing the major product of DNA oxidation, 8-oxoguanine (GO), from single- and double-stranded DNA substrates.</text>
</comment>
<keyword evidence="4 6" id="KW-0234">DNA repair</keyword>
<comment type="similarity">
    <text evidence="6">Belongs to the archaeal N-glycosylase/DNA lyase (AGOG) family.</text>
</comment>
<dbReference type="GO" id="GO:0006284">
    <property type="term" value="P:base-excision repair"/>
    <property type="evidence" value="ECO:0007669"/>
    <property type="project" value="UniProtKB-UniRule"/>
</dbReference>
<evidence type="ECO:0000256" key="4">
    <source>
        <dbReference type="ARBA" id="ARBA00023204"/>
    </source>
</evidence>
<dbReference type="GO" id="GO:0140078">
    <property type="term" value="F:class I DNA-(apurinic or apyrimidinic site) endonuclease activity"/>
    <property type="evidence" value="ECO:0007669"/>
    <property type="project" value="UniProtKB-EC"/>
</dbReference>
<comment type="caution">
    <text evidence="7">The sequence shown here is derived from an EMBL/GenBank/DDBJ whole genome shotgun (WGS) entry which is preliminary data.</text>
</comment>
<dbReference type="PIRSF" id="PIRSF008955">
    <property type="entry name" value="AGOG"/>
    <property type="match status" value="1"/>
</dbReference>
<accession>A0A100XX61</accession>
<dbReference type="Proteomes" id="UP000053462">
    <property type="component" value="Unassembled WGS sequence"/>
</dbReference>
<sequence length="263" mass="30549">MTLDKFIKVKYRADEEKVGVLREILSELGIDCARTIEERVDLQFDALKNLHENLKNNELFIKLVMANSLVSYQLTAKGERWWWEFSKHFSENPPGRSISEAYSRFLPNSRTNRRLVTGKVKRLERIEPFFDSLSLGDLRDYYFNGMERLRDELAKALGSKKSAKTIVFAVKMFGYAGRIAFGEFVPYPMAIEIPDDVRINAYTKRFTNEPPVSFWGRIAEETGIPPLHIDSILWPVLGGNDEVLRRLREHCTKWEDVLRLTAL</sequence>
<feature type="binding site" evidence="6">
    <location>
        <position position="194"/>
    </location>
    <ligand>
        <name>8-oxoguanine</name>
        <dbReference type="ChEBI" id="CHEBI:52617"/>
    </ligand>
</feature>
<feature type="binding site" evidence="6">
    <location>
        <position position="230"/>
    </location>
    <ligand>
        <name>8-oxoguanine</name>
        <dbReference type="ChEBI" id="CHEBI:52617"/>
    </ligand>
</feature>
<dbReference type="EC" id="3.2.2.-" evidence="6"/>
<dbReference type="HAMAP" id="MF_01168">
    <property type="entry name" value="AGOG"/>
    <property type="match status" value="1"/>
</dbReference>
<dbReference type="InterPro" id="IPR015254">
    <property type="entry name" value="AGOG-like"/>
</dbReference>
<dbReference type="GO" id="GO:0000702">
    <property type="term" value="F:oxidized base lesion DNA N-glycosylase activity"/>
    <property type="evidence" value="ECO:0007669"/>
    <property type="project" value="UniProtKB-UniRule"/>
</dbReference>
<feature type="binding site" evidence="6">
    <location>
        <position position="234"/>
    </location>
    <ligand>
        <name>8-oxoguanine</name>
        <dbReference type="ChEBI" id="CHEBI:52617"/>
    </ligand>
</feature>
<comment type="catalytic activity">
    <reaction evidence="6">
        <text>2'-deoxyribonucleotide-(2'-deoxyribose 5'-phosphate)-2'-deoxyribonucleotide-DNA = a 3'-end 2'-deoxyribonucleotide-(2,3-dehydro-2,3-deoxyribose 5'-phosphate)-DNA + a 5'-end 5'-phospho-2'-deoxyribonucleoside-DNA + H(+)</text>
        <dbReference type="Rhea" id="RHEA:66592"/>
        <dbReference type="Rhea" id="RHEA-COMP:13180"/>
        <dbReference type="Rhea" id="RHEA-COMP:16897"/>
        <dbReference type="Rhea" id="RHEA-COMP:17067"/>
        <dbReference type="ChEBI" id="CHEBI:15378"/>
        <dbReference type="ChEBI" id="CHEBI:136412"/>
        <dbReference type="ChEBI" id="CHEBI:157695"/>
        <dbReference type="ChEBI" id="CHEBI:167181"/>
        <dbReference type="EC" id="4.2.99.18"/>
    </reaction>
</comment>
<dbReference type="EC" id="4.2.99.18" evidence="6"/>